<dbReference type="GO" id="GO:0009061">
    <property type="term" value="P:anaerobic respiration"/>
    <property type="evidence" value="ECO:0007669"/>
    <property type="project" value="InterPro"/>
</dbReference>
<reference evidence="17 18" key="1">
    <citation type="submission" date="2007-10" db="EMBL/GenBank/DDBJ databases">
        <title>Complete sequence of Shewanella pealeana ATCC 700345.</title>
        <authorList>
            <consortium name="US DOE Joint Genome Institute"/>
            <person name="Copeland A."/>
            <person name="Lucas S."/>
            <person name="Lapidus A."/>
            <person name="Barry K."/>
            <person name="Glavina del Rio T."/>
            <person name="Dalin E."/>
            <person name="Tice H."/>
            <person name="Pitluck S."/>
            <person name="Chertkov O."/>
            <person name="Brettin T."/>
            <person name="Bruce D."/>
            <person name="Detter J.C."/>
            <person name="Han C."/>
            <person name="Schmutz J."/>
            <person name="Larimer F."/>
            <person name="Land M."/>
            <person name="Hauser L."/>
            <person name="Kyrpides N."/>
            <person name="Kim E."/>
            <person name="Zhao J.-S.Z."/>
            <person name="Manno D."/>
            <person name="Hawari J."/>
            <person name="Richardson P."/>
        </authorList>
    </citation>
    <scope>NUCLEOTIDE SEQUENCE [LARGE SCALE GENOMIC DNA]</scope>
    <source>
        <strain evidence="18">ATCC 700345 / ANG-SQ1</strain>
    </source>
</reference>
<dbReference type="Pfam" id="PF03892">
    <property type="entry name" value="NapB"/>
    <property type="match status" value="1"/>
</dbReference>
<dbReference type="eggNOG" id="COG3043">
    <property type="taxonomic scope" value="Bacteria"/>
</dbReference>
<evidence type="ECO:0000256" key="11">
    <source>
        <dbReference type="ARBA" id="ARBA00023004"/>
    </source>
</evidence>
<dbReference type="Proteomes" id="UP000002608">
    <property type="component" value="Chromosome"/>
</dbReference>
<feature type="binding site" description="covalent" evidence="14">
    <location>
        <position position="87"/>
    </location>
    <ligand>
        <name>heme c</name>
        <dbReference type="ChEBI" id="CHEBI:61717"/>
        <label>1</label>
    </ligand>
</feature>
<comment type="function">
    <text evidence="1">Electron transfer subunit of the periplasmic nitrate reductase complex NapAB. Receives electrons from the membrane-anchored tetraheme c-type NapC protein and transfers these to NapA subunit, thus allowing electron flow between membrane and periplasm. Essential for periplasmic nitrate reduction with nitrate as the terminal electron acceptor.</text>
</comment>
<accession>A8H5A9</accession>
<proteinExistence type="inferred from homology"/>
<evidence type="ECO:0000256" key="6">
    <source>
        <dbReference type="ARBA" id="ARBA00022617"/>
    </source>
</evidence>
<keyword evidence="10 13" id="KW-0249">Electron transport</keyword>
<keyword evidence="6 14" id="KW-0349">Heme</keyword>
<sequence length="161" mass="17969">MKTLTRVSAAALMSLSLASAFSVSAEVIPADKIATLREAPLNVEPTPPAMQKVINSDVKEVRNYPMQPPVIPHKIDGYQVNLKVNKCMSCHDRSRTGESQAPMVSVTHYMDRENNFLATLSPRRYFCTQCHVPQLDAKILVPNEFVDMDQLMKADSNKKAH</sequence>
<evidence type="ECO:0000256" key="14">
    <source>
        <dbReference type="PIRSR" id="PIRSR006105-1"/>
    </source>
</evidence>
<evidence type="ECO:0000256" key="1">
    <source>
        <dbReference type="ARBA" id="ARBA00002599"/>
    </source>
</evidence>
<keyword evidence="9 13" id="KW-0574">Periplasm</keyword>
<evidence type="ECO:0000256" key="16">
    <source>
        <dbReference type="SAM" id="SignalP"/>
    </source>
</evidence>
<feature type="binding site" description="axial binding residue" evidence="15">
    <location>
        <position position="131"/>
    </location>
    <ligand>
        <name>heme c</name>
        <dbReference type="ChEBI" id="CHEBI:61717"/>
        <label>2</label>
    </ligand>
    <ligandPart>
        <name>Fe</name>
        <dbReference type="ChEBI" id="CHEBI:18248"/>
    </ligandPart>
</feature>
<dbReference type="STRING" id="398579.Spea_2426"/>
<evidence type="ECO:0000256" key="9">
    <source>
        <dbReference type="ARBA" id="ARBA00022764"/>
    </source>
</evidence>
<protein>
    <recommendedName>
        <fullName evidence="4 13">Periplasmic nitrate reductase, electron transfer subunit</fullName>
    </recommendedName>
    <alternativeName>
        <fullName evidence="12 13">Diheme cytochrome c NapB</fullName>
    </alternativeName>
</protein>
<dbReference type="GO" id="GO:0046872">
    <property type="term" value="F:metal ion binding"/>
    <property type="evidence" value="ECO:0007669"/>
    <property type="project" value="UniProtKB-KW"/>
</dbReference>
<comment type="similarity">
    <text evidence="3 13">Belongs to the NapB family.</text>
</comment>
<dbReference type="PIRSF" id="PIRSF006105">
    <property type="entry name" value="NapB"/>
    <property type="match status" value="1"/>
</dbReference>
<dbReference type="KEGG" id="spl:Spea_2426"/>
<dbReference type="Gene3D" id="1.10.1130.10">
    <property type="entry name" value="Flavocytochrome C3, Chain A"/>
    <property type="match status" value="1"/>
</dbReference>
<dbReference type="SUPFAM" id="SSF48695">
    <property type="entry name" value="Multiheme cytochromes"/>
    <property type="match status" value="1"/>
</dbReference>
<evidence type="ECO:0000256" key="3">
    <source>
        <dbReference type="ARBA" id="ARBA00007368"/>
    </source>
</evidence>
<comment type="subcellular location">
    <subcellularLocation>
        <location evidence="2 13">Periplasm</location>
    </subcellularLocation>
</comment>
<feature type="binding site" description="covalent" evidence="14">
    <location>
        <position position="130"/>
    </location>
    <ligand>
        <name>heme c</name>
        <dbReference type="ChEBI" id="CHEBI:61717"/>
        <label>2</label>
    </ligand>
</feature>
<dbReference type="HOGENOM" id="CLU_103367_2_0_6"/>
<evidence type="ECO:0000256" key="2">
    <source>
        <dbReference type="ARBA" id="ARBA00004418"/>
    </source>
</evidence>
<evidence type="ECO:0000256" key="5">
    <source>
        <dbReference type="ARBA" id="ARBA00022448"/>
    </source>
</evidence>
<evidence type="ECO:0000256" key="15">
    <source>
        <dbReference type="PIRSR" id="PIRSR006105-2"/>
    </source>
</evidence>
<dbReference type="InterPro" id="IPR036280">
    <property type="entry name" value="Multihaem_cyt_sf"/>
</dbReference>
<evidence type="ECO:0000256" key="7">
    <source>
        <dbReference type="ARBA" id="ARBA00022723"/>
    </source>
</evidence>
<feature type="signal peptide" evidence="16">
    <location>
        <begin position="1"/>
        <end position="25"/>
    </location>
</feature>
<comment type="PTM">
    <text evidence="14">Binds 2 heme C groups per subunit.</text>
</comment>
<keyword evidence="18" id="KW-1185">Reference proteome</keyword>
<comment type="subunit">
    <text evidence="13">Component of the periplasmic nitrate reductase NapAB complex composed of NapA and NapB.</text>
</comment>
<dbReference type="EMBL" id="CP000851">
    <property type="protein sequence ID" value="ABV87746.1"/>
    <property type="molecule type" value="Genomic_DNA"/>
</dbReference>
<feature type="binding site" description="axial binding residue" evidence="15">
    <location>
        <position position="73"/>
    </location>
    <ligand>
        <name>heme c</name>
        <dbReference type="ChEBI" id="CHEBI:61717"/>
        <label>1</label>
    </ligand>
    <ligandPart>
        <name>Fe</name>
        <dbReference type="ChEBI" id="CHEBI:18248"/>
    </ligandPart>
</feature>
<dbReference type="FunFam" id="1.10.1130.10:FF:000001">
    <property type="entry name" value="Periplasmic nitrate reductase, electron transfer subunit"/>
    <property type="match status" value="1"/>
</dbReference>
<dbReference type="AlphaFoldDB" id="A8H5A9"/>
<name>A8H5A9_SHEPA</name>
<feature type="binding site" description="covalent" evidence="14">
    <location>
        <position position="90"/>
    </location>
    <ligand>
        <name>heme c</name>
        <dbReference type="ChEBI" id="CHEBI:61717"/>
        <label>1</label>
    </ligand>
</feature>
<feature type="binding site" description="axial binding residue" evidence="15">
    <location>
        <position position="108"/>
    </location>
    <ligand>
        <name>heme c</name>
        <dbReference type="ChEBI" id="CHEBI:61717"/>
        <label>2</label>
    </ligand>
    <ligandPart>
        <name>Fe</name>
        <dbReference type="ChEBI" id="CHEBI:18248"/>
    </ligandPart>
</feature>
<evidence type="ECO:0000313" key="17">
    <source>
        <dbReference type="EMBL" id="ABV87746.1"/>
    </source>
</evidence>
<keyword evidence="7 15" id="KW-0479">Metal-binding</keyword>
<dbReference type="InterPro" id="IPR005591">
    <property type="entry name" value="NapB"/>
</dbReference>
<keyword evidence="8 16" id="KW-0732">Signal</keyword>
<keyword evidence="5 13" id="KW-0813">Transport</keyword>
<dbReference type="GO" id="GO:0042597">
    <property type="term" value="C:periplasmic space"/>
    <property type="evidence" value="ECO:0007669"/>
    <property type="project" value="UniProtKB-SubCell"/>
</dbReference>
<evidence type="ECO:0000256" key="10">
    <source>
        <dbReference type="ARBA" id="ARBA00022982"/>
    </source>
</evidence>
<gene>
    <name evidence="17" type="ordered locus">Spea_2426</name>
</gene>
<organism evidence="17 18">
    <name type="scientific">Shewanella pealeana (strain ATCC 700345 / ANG-SQ1)</name>
    <dbReference type="NCBI Taxonomy" id="398579"/>
    <lineage>
        <taxon>Bacteria</taxon>
        <taxon>Pseudomonadati</taxon>
        <taxon>Pseudomonadota</taxon>
        <taxon>Gammaproteobacteria</taxon>
        <taxon>Alteromonadales</taxon>
        <taxon>Shewanellaceae</taxon>
        <taxon>Shewanella</taxon>
    </lineage>
</organism>
<evidence type="ECO:0000256" key="12">
    <source>
        <dbReference type="ARBA" id="ARBA00031832"/>
    </source>
</evidence>
<dbReference type="PANTHER" id="PTHR38604">
    <property type="entry name" value="PERIPLASMIC NITRATE REDUCTASE, ELECTRON TRANSFER SUBUNIT"/>
    <property type="match status" value="1"/>
</dbReference>
<evidence type="ECO:0000313" key="18">
    <source>
        <dbReference type="Proteomes" id="UP000002608"/>
    </source>
</evidence>
<evidence type="ECO:0000256" key="8">
    <source>
        <dbReference type="ARBA" id="ARBA00022729"/>
    </source>
</evidence>
<dbReference type="PANTHER" id="PTHR38604:SF1">
    <property type="entry name" value="PERIPLASMIC NITRATE REDUCTASE, ELECTRON TRANSFER SUBUNIT"/>
    <property type="match status" value="1"/>
</dbReference>
<feature type="chain" id="PRO_5002722375" description="Periplasmic nitrate reductase, electron transfer subunit" evidence="16">
    <location>
        <begin position="26"/>
        <end position="161"/>
    </location>
</feature>
<feature type="binding site" description="axial binding residue" evidence="15">
    <location>
        <position position="91"/>
    </location>
    <ligand>
        <name>heme c</name>
        <dbReference type="ChEBI" id="CHEBI:61717"/>
        <label>1</label>
    </ligand>
    <ligandPart>
        <name>Fe</name>
        <dbReference type="ChEBI" id="CHEBI:18248"/>
    </ligandPart>
</feature>
<evidence type="ECO:0000256" key="13">
    <source>
        <dbReference type="PIRNR" id="PIRNR006105"/>
    </source>
</evidence>
<evidence type="ECO:0000256" key="4">
    <source>
        <dbReference type="ARBA" id="ARBA00013773"/>
    </source>
</evidence>
<dbReference type="RefSeq" id="WP_012155658.1">
    <property type="nucleotide sequence ID" value="NC_009901.1"/>
</dbReference>
<keyword evidence="11 15" id="KW-0408">Iron</keyword>
<feature type="binding site" description="covalent" evidence="14">
    <location>
        <position position="127"/>
    </location>
    <ligand>
        <name>heme c</name>
        <dbReference type="ChEBI" id="CHEBI:61717"/>
        <label>2</label>
    </ligand>
</feature>
<dbReference type="OrthoDB" id="13290at2"/>